<organism evidence="5 6">
    <name type="scientific">Mycolicibacillus parakoreensis</name>
    <dbReference type="NCBI Taxonomy" id="1069221"/>
    <lineage>
        <taxon>Bacteria</taxon>
        <taxon>Bacillati</taxon>
        <taxon>Actinomycetota</taxon>
        <taxon>Actinomycetes</taxon>
        <taxon>Mycobacteriales</taxon>
        <taxon>Mycobacteriaceae</taxon>
        <taxon>Mycolicibacillus</taxon>
    </lineage>
</organism>
<dbReference type="InterPro" id="IPR058644">
    <property type="entry name" value="Mtb12-like_C"/>
</dbReference>
<feature type="chain" id="PRO_5046642866" description="Low molecular weight antigen MTB12-like C-terminal domain-containing protein" evidence="3">
    <location>
        <begin position="21"/>
        <end position="162"/>
    </location>
</feature>
<dbReference type="RefSeq" id="WP_240172723.1">
    <property type="nucleotide sequence ID" value="NZ_CP092365.1"/>
</dbReference>
<keyword evidence="6" id="KW-1185">Reference proteome</keyword>
<sequence length="162" mass="15824">MVKSLATGVAAVVALGAAGAGVTASPAPTTPQIEPVVFGVPLPLDPAADVPSAGDLVGILSSLANPGVPFASKSHLVEGGIGPVEGRVADKRLQKAADSGSLPLSFDVANVTPAGPGSASADVTVSGPNMAAQTMAITFVNQAGWKLSRNSAMTIMQAAGAR</sequence>
<evidence type="ECO:0000256" key="2">
    <source>
        <dbReference type="ARBA" id="ARBA00093774"/>
    </source>
</evidence>
<dbReference type="Pfam" id="PF26580">
    <property type="entry name" value="Mtb12_C"/>
    <property type="match status" value="1"/>
</dbReference>
<evidence type="ECO:0000313" key="5">
    <source>
        <dbReference type="EMBL" id="ULN54534.1"/>
    </source>
</evidence>
<feature type="domain" description="Low molecular weight antigen MTB12-like C-terminal" evidence="4">
    <location>
        <begin position="49"/>
        <end position="161"/>
    </location>
</feature>
<protein>
    <recommendedName>
        <fullName evidence="4">Low molecular weight antigen MTB12-like C-terminal domain-containing protein</fullName>
    </recommendedName>
</protein>
<evidence type="ECO:0000256" key="3">
    <source>
        <dbReference type="SAM" id="SignalP"/>
    </source>
</evidence>
<feature type="signal peptide" evidence="3">
    <location>
        <begin position="1"/>
        <end position="20"/>
    </location>
</feature>
<dbReference type="Proteomes" id="UP001055200">
    <property type="component" value="Chromosome"/>
</dbReference>
<keyword evidence="1 3" id="KW-0732">Signal</keyword>
<name>A0ABY3U3J3_9MYCO</name>
<comment type="similarity">
    <text evidence="2">Belongs to the MTB12 family.</text>
</comment>
<evidence type="ECO:0000313" key="6">
    <source>
        <dbReference type="Proteomes" id="UP001055200"/>
    </source>
</evidence>
<dbReference type="EMBL" id="CP092365">
    <property type="protein sequence ID" value="ULN54534.1"/>
    <property type="molecule type" value="Genomic_DNA"/>
</dbReference>
<proteinExistence type="inferred from homology"/>
<reference evidence="5" key="1">
    <citation type="submission" date="2022-08" db="EMBL/GenBank/DDBJ databases">
        <title>Complete genome sequence of 14 non-tuberculosis mycobacteria type-strains.</title>
        <authorList>
            <person name="Igarashi Y."/>
            <person name="Osugi A."/>
            <person name="Mitarai S."/>
        </authorList>
    </citation>
    <scope>NUCLEOTIDE SEQUENCE</scope>
    <source>
        <strain evidence="5">DSM 45575</strain>
    </source>
</reference>
<gene>
    <name evidence="5" type="ORF">MIU77_07535</name>
</gene>
<evidence type="ECO:0000256" key="1">
    <source>
        <dbReference type="ARBA" id="ARBA00022729"/>
    </source>
</evidence>
<accession>A0ABY3U3J3</accession>
<evidence type="ECO:0000259" key="4">
    <source>
        <dbReference type="Pfam" id="PF26580"/>
    </source>
</evidence>